<organism evidence="2 3">
    <name type="scientific">Methanocorpusculum labreanum (strain ATCC 43576 / DSM 4855 / Z)</name>
    <dbReference type="NCBI Taxonomy" id="410358"/>
    <lineage>
        <taxon>Archaea</taxon>
        <taxon>Methanobacteriati</taxon>
        <taxon>Methanobacteriota</taxon>
        <taxon>Stenosarchaea group</taxon>
        <taxon>Methanomicrobia</taxon>
        <taxon>Methanomicrobiales</taxon>
        <taxon>Methanocorpusculaceae</taxon>
        <taxon>Methanocorpusculum</taxon>
    </lineage>
</organism>
<dbReference type="GeneID" id="4794830"/>
<dbReference type="REBASE" id="14708">
    <property type="entry name" value="MlaZIP"/>
</dbReference>
<protein>
    <recommendedName>
        <fullName evidence="1">Helicase ATP-binding domain-containing protein</fullName>
    </recommendedName>
</protein>
<dbReference type="RefSeq" id="WP_011833215.1">
    <property type="nucleotide sequence ID" value="NC_008942.1"/>
</dbReference>
<dbReference type="EMBL" id="CP000559">
    <property type="protein sequence ID" value="ABN07014.1"/>
    <property type="molecule type" value="Genomic_DNA"/>
</dbReference>
<dbReference type="InterPro" id="IPR040980">
    <property type="entry name" value="SWI2_SNF2"/>
</dbReference>
<dbReference type="InterPro" id="IPR027417">
    <property type="entry name" value="P-loop_NTPase"/>
</dbReference>
<reference evidence="2 3" key="1">
    <citation type="journal article" date="2009" name="Stand. Genomic Sci.">
        <title>Complete genome sequence of Methanocorpusculum labreanum type strain Z.</title>
        <authorList>
            <person name="Anderson I.J."/>
            <person name="Sieprawska-Lupa M."/>
            <person name="Goltsman E."/>
            <person name="Lapidus A."/>
            <person name="Copeland A."/>
            <person name="Glavina Del Rio T."/>
            <person name="Tice H."/>
            <person name="Dalin E."/>
            <person name="Barry K."/>
            <person name="Pitluck S."/>
            <person name="Hauser L."/>
            <person name="Land M."/>
            <person name="Lucas S."/>
            <person name="Richardson P."/>
            <person name="Whitman W.B."/>
            <person name="Kyrpides N.C."/>
        </authorList>
    </citation>
    <scope>NUCLEOTIDE SEQUENCE [LARGE SCALE GENOMIC DNA]</scope>
    <source>
        <strain evidence="3">ATCC 43576 / DSM 4855 / Z</strain>
    </source>
</reference>
<feature type="domain" description="Helicase ATP-binding" evidence="1">
    <location>
        <begin position="289"/>
        <end position="483"/>
    </location>
</feature>
<dbReference type="InterPro" id="IPR007409">
    <property type="entry name" value="Restrct_endonuc_type1_HsdR_N"/>
</dbReference>
<dbReference type="Pfam" id="PF22679">
    <property type="entry name" value="T1R_D3-like"/>
    <property type="match status" value="1"/>
</dbReference>
<dbReference type="Proteomes" id="UP000000365">
    <property type="component" value="Chromosome"/>
</dbReference>
<proteinExistence type="predicted"/>
<dbReference type="GO" id="GO:0120545">
    <property type="term" value="F:nucleic acid conformation isomerase activity"/>
    <property type="evidence" value="ECO:0007669"/>
    <property type="project" value="UniProtKB-ARBA"/>
</dbReference>
<sequence>MPTNTKEIGLEDLIVQHLTSQNGYELGIASEYIRSSAFDEGRLFRFLETTQGTKLSQYGILESEKKREQLATRIQGEIEKRGTIDVLRNGVNFYPAGNIDLYYFQPSEKNPAAKANFEKNIFSVTRQLMYAQSGSNEALDFCIFINGLPVITAELKNQFTHQNYENAIEQYKKDRNPRELLFHFGRCIVHFAIDDSEIHMCTKLEGQNSWFLPFNKGYKDGAGNPPNPAGLKTDYLWTHTLTKNELSDIIENYAQILEEKDPDTGKTKRKQIFPRYHQLSVVRALLADAKENGVGKRYLIQHSAGSGKSNSIAWLALQIVSLEKNGKALFDSVIVITDRVNLDNQIKGTIKGFTQMSNTIGHAESAEDLRKLLTNGKNIIISTIHKFPYILDSIKDEHKGQNFAIIIDEAHSSQSGRMAGSMNVVLNSAPEYENETESIEDIINNIVEKRKMLKNASYFAFTATPKNKTLETFGVPYEDEGKIKHRPFHEYTMKQAIQEGFILDVLQNYTPVKSYFKLIKKVENDPEFDKRKALKKLKALVERDIYPISQKAEIIVEHFHTQVISPGKIHGKARCMVVCRDIDAAIKYYNTISKALENRKSQYKAIIAFSGEKEIAGETFTESSINKFPSSQIEKKFKEEPYRFLVVANKFQTGYDEPLLHTMYVDKPLSDIKAVQTLSRLNRAYPGKYDTFVLDFFNDSDIIKQAFDRYYKTTILSDETDVNKLYDLIREMEDAEVFTTNDVNKVVTDYLSGVERNRFDPTLDSCAANYENYLDLDGQIKFKSSVKSYLRTYGFLASILPIGNPEWEKLSIFLNYLLPKLKSPDDDDLAKGILSAVDLESYRAEALTTINIILEDEDAEINPIPTKDPKGIVEPEMDRLSHILEEFQNLWGNIKWNDKDRIIRDIKEIPGRVAKDEAYQNAIKNSDRENARLESERALKKVIDSMIEDNLELYRLYVDNLSFRKELESLVFNATYEKDCSKA</sequence>
<dbReference type="eggNOG" id="arCOG00879">
    <property type="taxonomic scope" value="Archaea"/>
</dbReference>
<dbReference type="SUPFAM" id="SSF52540">
    <property type="entry name" value="P-loop containing nucleoside triphosphate hydrolases"/>
    <property type="match status" value="2"/>
</dbReference>
<dbReference type="SMART" id="SM00487">
    <property type="entry name" value="DEXDc"/>
    <property type="match status" value="1"/>
</dbReference>
<dbReference type="GO" id="GO:0003677">
    <property type="term" value="F:DNA binding"/>
    <property type="evidence" value="ECO:0007669"/>
    <property type="project" value="UniProtKB-KW"/>
</dbReference>
<dbReference type="PROSITE" id="PS51192">
    <property type="entry name" value="HELICASE_ATP_BIND_1"/>
    <property type="match status" value="1"/>
</dbReference>
<dbReference type="HOGENOM" id="CLU_010804_0_0_2"/>
<dbReference type="InterPro" id="IPR055180">
    <property type="entry name" value="HsdR_RecA-like_helicase_dom_2"/>
</dbReference>
<dbReference type="Gene3D" id="3.40.50.300">
    <property type="entry name" value="P-loop containing nucleotide triphosphate hydrolases"/>
    <property type="match status" value="2"/>
</dbReference>
<dbReference type="PANTHER" id="PTHR42927">
    <property type="entry name" value="HELICASE SUPERFAMILY 1 AND 2 DOMAIN-CONTAINING PROTEIN"/>
    <property type="match status" value="1"/>
</dbReference>
<dbReference type="AlphaFoldDB" id="A2SRQ8"/>
<dbReference type="Pfam" id="PF04313">
    <property type="entry name" value="HSDR_N"/>
    <property type="match status" value="1"/>
</dbReference>
<dbReference type="OrthoDB" id="11429at2157"/>
<evidence type="ECO:0000313" key="3">
    <source>
        <dbReference type="Proteomes" id="UP000000365"/>
    </source>
</evidence>
<dbReference type="PANTHER" id="PTHR42927:SF1">
    <property type="entry name" value="HELICASE SUPERFAMILY 1 AND 2 DOMAIN-CONTAINING PROTEIN"/>
    <property type="match status" value="1"/>
</dbReference>
<dbReference type="STRING" id="410358.Mlab_0843"/>
<dbReference type="Pfam" id="PF18766">
    <property type="entry name" value="SWI2_SNF2"/>
    <property type="match status" value="1"/>
</dbReference>
<dbReference type="GO" id="GO:0005524">
    <property type="term" value="F:ATP binding"/>
    <property type="evidence" value="ECO:0007669"/>
    <property type="project" value="UniProtKB-KW"/>
</dbReference>
<dbReference type="Gene3D" id="3.90.1570.50">
    <property type="match status" value="1"/>
</dbReference>
<dbReference type="GO" id="GO:0009035">
    <property type="term" value="F:type I site-specific deoxyribonuclease activity"/>
    <property type="evidence" value="ECO:0007669"/>
    <property type="project" value="UniProtKB-EC"/>
</dbReference>
<dbReference type="GO" id="GO:0009307">
    <property type="term" value="P:DNA restriction-modification system"/>
    <property type="evidence" value="ECO:0007669"/>
    <property type="project" value="UniProtKB-KW"/>
</dbReference>
<gene>
    <name evidence="2" type="ordered locus">Mlab_0843</name>
</gene>
<keyword evidence="3" id="KW-1185">Reference proteome</keyword>
<name>A2SRQ8_METLZ</name>
<dbReference type="InterPro" id="IPR014001">
    <property type="entry name" value="Helicase_ATP-bd"/>
</dbReference>
<evidence type="ECO:0000259" key="1">
    <source>
        <dbReference type="PROSITE" id="PS51192"/>
    </source>
</evidence>
<accession>A2SRQ8</accession>
<evidence type="ECO:0000313" key="2">
    <source>
        <dbReference type="EMBL" id="ABN07014.1"/>
    </source>
</evidence>
<dbReference type="KEGG" id="mla:Mlab_0843"/>